<reference evidence="2" key="1">
    <citation type="submission" date="2020-07" db="EMBL/GenBank/DDBJ databases">
        <title>Clarias magur genome sequencing, assembly and annotation.</title>
        <authorList>
            <person name="Kushwaha B."/>
            <person name="Kumar R."/>
            <person name="Das P."/>
            <person name="Joshi C.G."/>
            <person name="Kumar D."/>
            <person name="Nagpure N.S."/>
            <person name="Pandey M."/>
            <person name="Agarwal S."/>
            <person name="Srivastava S."/>
            <person name="Singh M."/>
            <person name="Sahoo L."/>
            <person name="Jayasankar P."/>
            <person name="Meher P.K."/>
            <person name="Koringa P.G."/>
            <person name="Iquebal M.A."/>
            <person name="Das S.P."/>
            <person name="Bit A."/>
            <person name="Patnaik S."/>
            <person name="Patel N."/>
            <person name="Shah T.M."/>
            <person name="Hinsu A."/>
            <person name="Jena J.K."/>
        </authorList>
    </citation>
    <scope>NUCLEOTIDE SEQUENCE</scope>
    <source>
        <strain evidence="2">CIFAMagur01</strain>
        <tissue evidence="2">Testis</tissue>
    </source>
</reference>
<feature type="transmembrane region" description="Helical" evidence="1">
    <location>
        <begin position="14"/>
        <end position="33"/>
    </location>
</feature>
<protein>
    <submittedName>
        <fullName evidence="2">Uncharacterized protein</fullName>
    </submittedName>
</protein>
<gene>
    <name evidence="2" type="ORF">DAT39_005725</name>
</gene>
<comment type="caution">
    <text evidence="2">The sequence shown here is derived from an EMBL/GenBank/DDBJ whole genome shotgun (WGS) entry which is preliminary data.</text>
</comment>
<evidence type="ECO:0000256" key="1">
    <source>
        <dbReference type="SAM" id="Phobius"/>
    </source>
</evidence>
<evidence type="ECO:0000313" key="3">
    <source>
        <dbReference type="Proteomes" id="UP000727407"/>
    </source>
</evidence>
<dbReference type="AlphaFoldDB" id="A0A8J4U4X2"/>
<name>A0A8J4U4X2_CLAMG</name>
<keyword evidence="1" id="KW-1133">Transmembrane helix</keyword>
<evidence type="ECO:0000313" key="2">
    <source>
        <dbReference type="EMBL" id="KAF5904519.1"/>
    </source>
</evidence>
<keyword evidence="1" id="KW-0812">Transmembrane</keyword>
<sequence>MRDLWYALGRARSVYFLVGRGGMPLLVCTLYFLSLMGRAPRHFLPGGVEGAL</sequence>
<keyword evidence="3" id="KW-1185">Reference proteome</keyword>
<keyword evidence="1" id="KW-0472">Membrane</keyword>
<organism evidence="2 3">
    <name type="scientific">Clarias magur</name>
    <name type="common">Asian catfish</name>
    <name type="synonym">Macropteronotus magur</name>
    <dbReference type="NCBI Taxonomy" id="1594786"/>
    <lineage>
        <taxon>Eukaryota</taxon>
        <taxon>Metazoa</taxon>
        <taxon>Chordata</taxon>
        <taxon>Craniata</taxon>
        <taxon>Vertebrata</taxon>
        <taxon>Euteleostomi</taxon>
        <taxon>Actinopterygii</taxon>
        <taxon>Neopterygii</taxon>
        <taxon>Teleostei</taxon>
        <taxon>Ostariophysi</taxon>
        <taxon>Siluriformes</taxon>
        <taxon>Clariidae</taxon>
        <taxon>Clarias</taxon>
    </lineage>
</organism>
<dbReference type="EMBL" id="QNUK01000055">
    <property type="protein sequence ID" value="KAF5904519.1"/>
    <property type="molecule type" value="Genomic_DNA"/>
</dbReference>
<dbReference type="Proteomes" id="UP000727407">
    <property type="component" value="Unassembled WGS sequence"/>
</dbReference>
<accession>A0A8J4U4X2</accession>
<proteinExistence type="predicted"/>